<evidence type="ECO:0000313" key="3">
    <source>
        <dbReference type="Proteomes" id="UP000503840"/>
    </source>
</evidence>
<feature type="region of interest" description="Disordered" evidence="1">
    <location>
        <begin position="31"/>
        <end position="67"/>
    </location>
</feature>
<gene>
    <name evidence="2" type="ORF">DSM101010T_15230</name>
</gene>
<sequence>MTALGHKTQDESNKPMNWDMWTCFNKKRWEQRAKERAAAPKPAESEAQEESNRPMDWDMWKPFRKKH</sequence>
<evidence type="ECO:0000313" key="2">
    <source>
        <dbReference type="EMBL" id="GFM33158.1"/>
    </source>
</evidence>
<accession>A0A7J0BHX0</accession>
<keyword evidence="3" id="KW-1185">Reference proteome</keyword>
<organism evidence="2 3">
    <name type="scientific">Desulfovibrio subterraneus</name>
    <dbReference type="NCBI Taxonomy" id="2718620"/>
    <lineage>
        <taxon>Bacteria</taxon>
        <taxon>Pseudomonadati</taxon>
        <taxon>Thermodesulfobacteriota</taxon>
        <taxon>Desulfovibrionia</taxon>
        <taxon>Desulfovibrionales</taxon>
        <taxon>Desulfovibrionaceae</taxon>
        <taxon>Desulfovibrio</taxon>
    </lineage>
</organism>
<name>A0A7J0BHX0_9BACT</name>
<protein>
    <submittedName>
        <fullName evidence="2">Uncharacterized protein</fullName>
    </submittedName>
</protein>
<proteinExistence type="predicted"/>
<comment type="caution">
    <text evidence="2">The sequence shown here is derived from an EMBL/GenBank/DDBJ whole genome shotgun (WGS) entry which is preliminary data.</text>
</comment>
<reference evidence="2 3" key="1">
    <citation type="submission" date="2020-05" db="EMBL/GenBank/DDBJ databases">
        <title>Draft genome sequence of Desulfovibrio sp. strain HN2T.</title>
        <authorList>
            <person name="Ueno A."/>
            <person name="Tamazawa S."/>
            <person name="Tamamura S."/>
            <person name="Murakami T."/>
            <person name="Kiyama T."/>
            <person name="Inomata H."/>
            <person name="Amano Y."/>
            <person name="Miyakawa K."/>
            <person name="Tamaki H."/>
            <person name="Naganuma T."/>
            <person name="Kaneko K."/>
        </authorList>
    </citation>
    <scope>NUCLEOTIDE SEQUENCE [LARGE SCALE GENOMIC DNA]</scope>
    <source>
        <strain evidence="2 3">HN2</strain>
    </source>
</reference>
<dbReference type="AlphaFoldDB" id="A0A7J0BHX0"/>
<dbReference type="RefSeq" id="WP_174404841.1">
    <property type="nucleotide sequence ID" value="NZ_BLVO01000013.1"/>
</dbReference>
<feature type="compositionally biased region" description="Basic and acidic residues" evidence="1">
    <location>
        <begin position="50"/>
        <end position="61"/>
    </location>
</feature>
<dbReference type="Proteomes" id="UP000503840">
    <property type="component" value="Unassembled WGS sequence"/>
</dbReference>
<evidence type="ECO:0000256" key="1">
    <source>
        <dbReference type="SAM" id="MobiDB-lite"/>
    </source>
</evidence>
<dbReference type="EMBL" id="BLVO01000013">
    <property type="protein sequence ID" value="GFM33158.1"/>
    <property type="molecule type" value="Genomic_DNA"/>
</dbReference>